<feature type="compositionally biased region" description="Basic and acidic residues" evidence="1">
    <location>
        <begin position="203"/>
        <end position="217"/>
    </location>
</feature>
<keyword evidence="3" id="KW-1185">Reference proteome</keyword>
<name>A0AAV8G914_9POAL</name>
<sequence length="332" mass="37878">MDEGRREVTMGKYALPNFEFPDSEIYDDCSYRISLPSQPPDIRNWFSSYESQQLIDSIKDVDFPHITELNDSETQDPFEDSRKRKLQEPCLSPEKIQPDLSKDTFATDNTLNSTMEEISGKKNTGTDSVSVKKKQSLRQILGDEFLASCQKIIIDQSHSPEKKTISPRRDNHEESDRSELKVKTGKEELKKKCQEVSLTNSEQMKEDRIHRTPEKPYESTTESGFISLKRPKLHGDTENETDKNRLKSPLNFGNEGHDQVGCRKPLVAKTDPANKDRDGGFRGASVNRPDFSIEAVPTELSSGKWQCPRKGKPYVGPPMKQLRIGQWIRRAS</sequence>
<dbReference type="Proteomes" id="UP001140206">
    <property type="component" value="Chromosome 2"/>
</dbReference>
<comment type="caution">
    <text evidence="2">The sequence shown here is derived from an EMBL/GenBank/DDBJ whole genome shotgun (WGS) entry which is preliminary data.</text>
</comment>
<protein>
    <submittedName>
        <fullName evidence="2">ATP-dependent caseinolytic protease/crotonase family protein</fullName>
    </submittedName>
</protein>
<dbReference type="GO" id="GO:0006508">
    <property type="term" value="P:proteolysis"/>
    <property type="evidence" value="ECO:0007669"/>
    <property type="project" value="UniProtKB-KW"/>
</dbReference>
<keyword evidence="2" id="KW-0645">Protease</keyword>
<evidence type="ECO:0000256" key="1">
    <source>
        <dbReference type="SAM" id="MobiDB-lite"/>
    </source>
</evidence>
<feature type="compositionally biased region" description="Polar residues" evidence="1">
    <location>
        <begin position="104"/>
        <end position="129"/>
    </location>
</feature>
<evidence type="ECO:0000313" key="2">
    <source>
        <dbReference type="EMBL" id="KAJ4799826.1"/>
    </source>
</evidence>
<keyword evidence="2" id="KW-0378">Hydrolase</keyword>
<organism evidence="2 3">
    <name type="scientific">Rhynchospora pubera</name>
    <dbReference type="NCBI Taxonomy" id="906938"/>
    <lineage>
        <taxon>Eukaryota</taxon>
        <taxon>Viridiplantae</taxon>
        <taxon>Streptophyta</taxon>
        <taxon>Embryophyta</taxon>
        <taxon>Tracheophyta</taxon>
        <taxon>Spermatophyta</taxon>
        <taxon>Magnoliopsida</taxon>
        <taxon>Liliopsida</taxon>
        <taxon>Poales</taxon>
        <taxon>Cyperaceae</taxon>
        <taxon>Cyperoideae</taxon>
        <taxon>Rhynchosporeae</taxon>
        <taxon>Rhynchospora</taxon>
    </lineage>
</organism>
<dbReference type="AlphaFoldDB" id="A0AAV8G914"/>
<gene>
    <name evidence="2" type="ORF">LUZ62_051072</name>
</gene>
<feature type="region of interest" description="Disordered" evidence="1">
    <location>
        <begin position="66"/>
        <end position="132"/>
    </location>
</feature>
<proteinExistence type="predicted"/>
<dbReference type="EMBL" id="JAMFTS010000002">
    <property type="protein sequence ID" value="KAJ4799826.1"/>
    <property type="molecule type" value="Genomic_DNA"/>
</dbReference>
<reference evidence="2" key="1">
    <citation type="submission" date="2022-08" db="EMBL/GenBank/DDBJ databases">
        <authorList>
            <person name="Marques A."/>
        </authorList>
    </citation>
    <scope>NUCLEOTIDE SEQUENCE</scope>
    <source>
        <strain evidence="2">RhyPub2mFocal</strain>
        <tissue evidence="2">Leaves</tissue>
    </source>
</reference>
<feature type="compositionally biased region" description="Basic and acidic residues" evidence="1">
    <location>
        <begin position="233"/>
        <end position="245"/>
    </location>
</feature>
<dbReference type="GO" id="GO:0008233">
    <property type="term" value="F:peptidase activity"/>
    <property type="evidence" value="ECO:0007669"/>
    <property type="project" value="UniProtKB-KW"/>
</dbReference>
<evidence type="ECO:0000313" key="3">
    <source>
        <dbReference type="Proteomes" id="UP001140206"/>
    </source>
</evidence>
<dbReference type="PANTHER" id="PTHR36368">
    <property type="entry name" value="ATP-DEPENDENT CASEINOLYTIC PROTEASE/CROTONASE FAMILY PROTEIN"/>
    <property type="match status" value="1"/>
</dbReference>
<feature type="region of interest" description="Disordered" evidence="1">
    <location>
        <begin position="156"/>
        <end position="289"/>
    </location>
</feature>
<accession>A0AAV8G914</accession>
<feature type="compositionally biased region" description="Basic and acidic residues" evidence="1">
    <location>
        <begin position="158"/>
        <end position="194"/>
    </location>
</feature>
<dbReference type="PANTHER" id="PTHR36368:SF1">
    <property type="entry name" value="ATP-DEPENDENT CASEINOLYTIC PROTEASE_CROTONASE FAMILY PROTEIN"/>
    <property type="match status" value="1"/>
</dbReference>